<dbReference type="NCBIfam" id="NF009154">
    <property type="entry name" value="PRK12497.3-3"/>
    <property type="match status" value="1"/>
</dbReference>
<comment type="similarity">
    <text evidence="1 2">Belongs to the UPF0102 family.</text>
</comment>
<evidence type="ECO:0000313" key="3">
    <source>
        <dbReference type="EMBL" id="TXG90830.1"/>
    </source>
</evidence>
<dbReference type="Gene3D" id="3.40.1350.10">
    <property type="match status" value="1"/>
</dbReference>
<dbReference type="GO" id="GO:0003676">
    <property type="term" value="F:nucleic acid binding"/>
    <property type="evidence" value="ECO:0007669"/>
    <property type="project" value="InterPro"/>
</dbReference>
<dbReference type="InterPro" id="IPR003509">
    <property type="entry name" value="UPF0102_YraN-like"/>
</dbReference>
<dbReference type="Pfam" id="PF02021">
    <property type="entry name" value="UPF0102"/>
    <property type="match status" value="1"/>
</dbReference>
<reference evidence="3 4" key="1">
    <citation type="submission" date="2018-07" db="EMBL/GenBank/DDBJ databases">
        <title>Genome sequence of Rhodococcus rhodnii ATCC 35071 from Rhodnius prolixus.</title>
        <authorList>
            <person name="Patel V."/>
            <person name="Vogel K.J."/>
        </authorList>
    </citation>
    <scope>NUCLEOTIDE SEQUENCE [LARGE SCALE GENOMIC DNA]</scope>
    <source>
        <strain evidence="3 4">ATCC 35071</strain>
    </source>
</reference>
<evidence type="ECO:0000313" key="4">
    <source>
        <dbReference type="Proteomes" id="UP000471120"/>
    </source>
</evidence>
<accession>A0A6P2CFW0</accession>
<dbReference type="PANTHER" id="PTHR34039:SF1">
    <property type="entry name" value="UPF0102 PROTEIN YRAN"/>
    <property type="match status" value="1"/>
</dbReference>
<dbReference type="Proteomes" id="UP000471120">
    <property type="component" value="Unassembled WGS sequence"/>
</dbReference>
<dbReference type="InterPro" id="IPR011335">
    <property type="entry name" value="Restrct_endonuc-II-like"/>
</dbReference>
<dbReference type="CDD" id="cd20736">
    <property type="entry name" value="PoNe_Nuclease"/>
    <property type="match status" value="1"/>
</dbReference>
<dbReference type="InterPro" id="IPR011856">
    <property type="entry name" value="tRNA_endonuc-like_dom_sf"/>
</dbReference>
<dbReference type="EMBL" id="QRCM01000001">
    <property type="protein sequence ID" value="TXG90830.1"/>
    <property type="molecule type" value="Genomic_DNA"/>
</dbReference>
<dbReference type="NCBIfam" id="NF009150">
    <property type="entry name" value="PRK12497.1-3"/>
    <property type="match status" value="1"/>
</dbReference>
<comment type="caution">
    <text evidence="3">The sequence shown here is derived from an EMBL/GenBank/DDBJ whole genome shotgun (WGS) entry which is preliminary data.</text>
</comment>
<dbReference type="PANTHER" id="PTHR34039">
    <property type="entry name" value="UPF0102 PROTEIN YRAN"/>
    <property type="match status" value="1"/>
</dbReference>
<gene>
    <name evidence="3" type="ORF">DW322_12105</name>
</gene>
<dbReference type="RefSeq" id="WP_010838687.1">
    <property type="nucleotide sequence ID" value="NZ_QRCM01000001.1"/>
</dbReference>
<dbReference type="NCBIfam" id="TIGR00252">
    <property type="entry name" value="YraN family protein"/>
    <property type="match status" value="1"/>
</dbReference>
<evidence type="ECO:0000256" key="1">
    <source>
        <dbReference type="ARBA" id="ARBA00006738"/>
    </source>
</evidence>
<dbReference type="SUPFAM" id="SSF52980">
    <property type="entry name" value="Restriction endonuclease-like"/>
    <property type="match status" value="1"/>
</dbReference>
<name>A0A6P2CFW0_9NOCA</name>
<sequence>MNARTELGSHGEELAARYLVESGMEILDRNWRTRAGELDLIAADSECAVFVEVKTRTGLGYGTPAEAVTPLKQRRIRALGVAWLRTSERSWASVRFDVVSVLVRRGYAPRIDHVKGAF</sequence>
<dbReference type="HAMAP" id="MF_00048">
    <property type="entry name" value="UPF0102"/>
    <property type="match status" value="1"/>
</dbReference>
<evidence type="ECO:0000256" key="2">
    <source>
        <dbReference type="HAMAP-Rule" id="MF_00048"/>
    </source>
</evidence>
<protein>
    <recommendedName>
        <fullName evidence="2">UPF0102 protein DW322_12105</fullName>
    </recommendedName>
</protein>
<dbReference type="AlphaFoldDB" id="A0A6P2CFW0"/>
<organism evidence="3 4">
    <name type="scientific">Rhodococcus rhodnii</name>
    <dbReference type="NCBI Taxonomy" id="38312"/>
    <lineage>
        <taxon>Bacteria</taxon>
        <taxon>Bacillati</taxon>
        <taxon>Actinomycetota</taxon>
        <taxon>Actinomycetes</taxon>
        <taxon>Mycobacteriales</taxon>
        <taxon>Nocardiaceae</taxon>
        <taxon>Rhodococcus</taxon>
    </lineage>
</organism>
<proteinExistence type="inferred from homology"/>